<dbReference type="AlphaFoldDB" id="A0A2G5I452"/>
<evidence type="ECO:0000256" key="1">
    <source>
        <dbReference type="ARBA" id="ARBA00022593"/>
    </source>
</evidence>
<evidence type="ECO:0000256" key="4">
    <source>
        <dbReference type="ARBA" id="ARBA00046271"/>
    </source>
</evidence>
<dbReference type="PANTHER" id="PTHR12652">
    <property type="entry name" value="PEROXISOMAL BIOGENESIS FACTOR 11"/>
    <property type="match status" value="1"/>
</dbReference>
<keyword evidence="8" id="KW-1185">Reference proteome</keyword>
<reference evidence="5 7" key="1">
    <citation type="submission" date="2015-10" db="EMBL/GenBank/DDBJ databases">
        <title>The cercosporin biosynthetic gene cluster was horizontally transferred to several fungal lineages and shown to be expanded in Cercospora beticola based on microsynteny with recipient genomes.</title>
        <authorList>
            <person name="De Jonge R."/>
            <person name="Ebert M.K."/>
            <person name="Suttle J.C."/>
            <person name="Jurick Ii W.M."/>
            <person name="Secor G.A."/>
            <person name="Thomma B.P."/>
            <person name="Van De Peer Y."/>
            <person name="Bolton M.D."/>
        </authorList>
    </citation>
    <scope>NUCLEOTIDE SEQUENCE [LARGE SCALE GENOMIC DNA]</scope>
    <source>
        <strain evidence="5 7">09-40</strain>
    </source>
</reference>
<dbReference type="OrthoDB" id="10005898at2759"/>
<evidence type="ECO:0000313" key="5">
    <source>
        <dbReference type="EMBL" id="PIA99586.1"/>
    </source>
</evidence>
<dbReference type="Pfam" id="PF05648">
    <property type="entry name" value="PEX11"/>
    <property type="match status" value="1"/>
</dbReference>
<evidence type="ECO:0000256" key="2">
    <source>
        <dbReference type="ARBA" id="ARBA00023136"/>
    </source>
</evidence>
<proteinExistence type="predicted"/>
<dbReference type="PANTHER" id="PTHR12652:SF25">
    <property type="entry name" value="MICROBODY (PEROXISOME) PROLIFERATION PROTEIN PEROXIN 11C (EUROFUNG)"/>
    <property type="match status" value="1"/>
</dbReference>
<dbReference type="Proteomes" id="UP000230605">
    <property type="component" value="Chromosome 3"/>
</dbReference>
<evidence type="ECO:0000313" key="7">
    <source>
        <dbReference type="Proteomes" id="UP000230605"/>
    </source>
</evidence>
<accession>A0A2G5I452</accession>
<reference evidence="6 8" key="2">
    <citation type="submission" date="2023-09" db="EMBL/GenBank/DDBJ databases">
        <title>Complete-Gapless Cercospora beticola genome.</title>
        <authorList>
            <person name="Wyatt N.A."/>
            <person name="Spanner R.E."/>
            <person name="Bolton M.D."/>
        </authorList>
    </citation>
    <scope>NUCLEOTIDE SEQUENCE [LARGE SCALE GENOMIC DNA]</scope>
    <source>
        <strain evidence="6">Cb09-40</strain>
    </source>
</reference>
<evidence type="ECO:0000256" key="3">
    <source>
        <dbReference type="ARBA" id="ARBA00023140"/>
    </source>
</evidence>
<dbReference type="EMBL" id="LKMD01000101">
    <property type="protein sequence ID" value="PIA99586.1"/>
    <property type="molecule type" value="Genomic_DNA"/>
</dbReference>
<dbReference type="EMBL" id="CP134186">
    <property type="protein sequence ID" value="WPA99506.1"/>
    <property type="molecule type" value="Genomic_DNA"/>
</dbReference>
<keyword evidence="2" id="KW-0472">Membrane</keyword>
<dbReference type="Proteomes" id="UP001302367">
    <property type="component" value="Chromosome 3"/>
</dbReference>
<sequence>MSTSIAQLKHLLLHRLPHRTDTFLTHLSRLLSTASGRDALLCTAFYTLAFTHAQLLRILSRKYENLAETIAQNASKSLLPGEAFVATIEPPHLQLTETCVAVKSLGDAIDEVRTFWRLRGLVDIYAAARENYLRPSRDPVLKSIVWAKILAQTGYQFYENAAYLVKKGVLRSERFAKRETGWWTVSSQFWFADVLLEFVRLARVRQLRWNEEFGAQQVEKEGVVGVKSQELEEKWWLQLYSNLGWFPNAVHWGWYDGCEESPMNETMIGLTGFVPGFINLRAAWEATA</sequence>
<dbReference type="GO" id="GO:0016559">
    <property type="term" value="P:peroxisome fission"/>
    <property type="evidence" value="ECO:0007669"/>
    <property type="project" value="InterPro"/>
</dbReference>
<comment type="subcellular location">
    <subcellularLocation>
        <location evidence="4">Peroxisome membrane</location>
    </subcellularLocation>
</comment>
<dbReference type="InterPro" id="IPR008733">
    <property type="entry name" value="PEX11"/>
</dbReference>
<keyword evidence="3" id="KW-0576">Peroxisome</keyword>
<gene>
    <name evidence="5" type="ORF">CB0940_02371</name>
    <name evidence="6" type="ORF">RHO25_004124</name>
</gene>
<keyword evidence="1" id="KW-0962">Peroxisome biogenesis</keyword>
<name>A0A2G5I452_CERBT</name>
<dbReference type="GO" id="GO:0005778">
    <property type="term" value="C:peroxisomal membrane"/>
    <property type="evidence" value="ECO:0007669"/>
    <property type="project" value="UniProtKB-SubCell"/>
</dbReference>
<evidence type="ECO:0000313" key="6">
    <source>
        <dbReference type="EMBL" id="WPA99506.1"/>
    </source>
</evidence>
<organism evidence="5 7">
    <name type="scientific">Cercospora beticola</name>
    <name type="common">Sugarbeet leaf spot fungus</name>
    <dbReference type="NCBI Taxonomy" id="122368"/>
    <lineage>
        <taxon>Eukaryota</taxon>
        <taxon>Fungi</taxon>
        <taxon>Dikarya</taxon>
        <taxon>Ascomycota</taxon>
        <taxon>Pezizomycotina</taxon>
        <taxon>Dothideomycetes</taxon>
        <taxon>Dothideomycetidae</taxon>
        <taxon>Mycosphaerellales</taxon>
        <taxon>Mycosphaerellaceae</taxon>
        <taxon>Cercospora</taxon>
    </lineage>
</organism>
<protein>
    <submittedName>
        <fullName evidence="5">Uncharacterized protein</fullName>
    </submittedName>
</protein>
<evidence type="ECO:0000313" key="8">
    <source>
        <dbReference type="Proteomes" id="UP001302367"/>
    </source>
</evidence>